<dbReference type="InterPro" id="IPR050210">
    <property type="entry name" value="tRNA_Adenine-N(6)_MTase"/>
</dbReference>
<proteinExistence type="inferred from homology"/>
<dbReference type="InterPro" id="IPR002052">
    <property type="entry name" value="DNA_methylase_N6_adenine_CS"/>
</dbReference>
<dbReference type="OrthoDB" id="5383291at2"/>
<dbReference type="Proteomes" id="UP000238949">
    <property type="component" value="Unassembled WGS sequence"/>
</dbReference>
<comment type="similarity">
    <text evidence="6">Belongs to the methyltransferase superfamily. tRNA (adenine-N(6)-)-methyltransferase family.</text>
</comment>
<evidence type="ECO:0000256" key="1">
    <source>
        <dbReference type="ARBA" id="ARBA00022490"/>
    </source>
</evidence>
<dbReference type="Gene3D" id="3.40.50.150">
    <property type="entry name" value="Vaccinia Virus protein VP39"/>
    <property type="match status" value="1"/>
</dbReference>
<evidence type="ECO:0000313" key="9">
    <source>
        <dbReference type="Proteomes" id="UP000238949"/>
    </source>
</evidence>
<dbReference type="SUPFAM" id="SSF53335">
    <property type="entry name" value="S-adenosyl-L-methionine-dependent methyltransferases"/>
    <property type="match status" value="1"/>
</dbReference>
<dbReference type="RefSeq" id="WP_105932897.1">
    <property type="nucleotide sequence ID" value="NZ_PVNP01000005.1"/>
</dbReference>
<feature type="domain" description="Methyltransferase small" evidence="7">
    <location>
        <begin position="28"/>
        <end position="128"/>
    </location>
</feature>
<dbReference type="GO" id="GO:0016430">
    <property type="term" value="F:tRNA (adenine-N6)-methyltransferase activity"/>
    <property type="evidence" value="ECO:0007669"/>
    <property type="project" value="UniProtKB-UniRule"/>
</dbReference>
<gene>
    <name evidence="8" type="ORF">C6Y40_00920</name>
</gene>
<keyword evidence="3 6" id="KW-0808">Transferase</keyword>
<evidence type="ECO:0000256" key="3">
    <source>
        <dbReference type="ARBA" id="ARBA00022679"/>
    </source>
</evidence>
<keyword evidence="1 6" id="KW-0963">Cytoplasm</keyword>
<dbReference type="PANTHER" id="PTHR47739">
    <property type="entry name" value="TRNA1(VAL) (ADENINE(37)-N6)-METHYLTRANSFERASE"/>
    <property type="match status" value="1"/>
</dbReference>
<accession>A0A2S9VGA8</accession>
<evidence type="ECO:0000313" key="8">
    <source>
        <dbReference type="EMBL" id="PRO75501.1"/>
    </source>
</evidence>
<organism evidence="8 9">
    <name type="scientific">Alteromonas alba</name>
    <dbReference type="NCBI Taxonomy" id="2079529"/>
    <lineage>
        <taxon>Bacteria</taxon>
        <taxon>Pseudomonadati</taxon>
        <taxon>Pseudomonadota</taxon>
        <taxon>Gammaproteobacteria</taxon>
        <taxon>Alteromonadales</taxon>
        <taxon>Alteromonadaceae</taxon>
        <taxon>Alteromonas/Salinimonas group</taxon>
        <taxon>Alteromonas</taxon>
    </lineage>
</organism>
<reference evidence="9" key="1">
    <citation type="journal article" date="2020" name="Int. J. Syst. Evol. Microbiol.">
        <title>Alteromonas alba sp. nov., a marine bacterium isolated from the seawater of the West Pacific Ocean.</title>
        <authorList>
            <person name="Sun C."/>
            <person name="Wu Y.-H."/>
            <person name="Xamxidin M."/>
            <person name="Cheng H."/>
            <person name="Xu X.-W."/>
        </authorList>
    </citation>
    <scope>NUCLEOTIDE SEQUENCE [LARGE SCALE GENOMIC DNA]</scope>
    <source>
        <strain evidence="9">190</strain>
    </source>
</reference>
<dbReference type="GO" id="GO:0032259">
    <property type="term" value="P:methylation"/>
    <property type="evidence" value="ECO:0007669"/>
    <property type="project" value="UniProtKB-KW"/>
</dbReference>
<dbReference type="InterPro" id="IPR007848">
    <property type="entry name" value="Small_mtfrase_dom"/>
</dbReference>
<comment type="subcellular location">
    <subcellularLocation>
        <location evidence="6">Cytoplasm</location>
    </subcellularLocation>
</comment>
<dbReference type="PANTHER" id="PTHR47739:SF1">
    <property type="entry name" value="TRNA1(VAL) (ADENINE(37)-N6)-METHYLTRANSFERASE"/>
    <property type="match status" value="1"/>
</dbReference>
<comment type="function">
    <text evidence="6">Specifically methylates the adenine in position 37 of tRNA(1)(Val) (anticodon cmo5UAC).</text>
</comment>
<keyword evidence="2 6" id="KW-0489">Methyltransferase</keyword>
<dbReference type="CDD" id="cd02440">
    <property type="entry name" value="AdoMet_MTases"/>
    <property type="match status" value="1"/>
</dbReference>
<evidence type="ECO:0000256" key="5">
    <source>
        <dbReference type="ARBA" id="ARBA00022694"/>
    </source>
</evidence>
<protein>
    <recommendedName>
        <fullName evidence="6">tRNA1(Val) (adenine(37)-N6)-methyltransferase</fullName>
        <ecNumber evidence="6">2.1.1.223</ecNumber>
    </recommendedName>
    <alternativeName>
        <fullName evidence="6">tRNA m6A37 methyltransferase</fullName>
    </alternativeName>
</protein>
<dbReference type="EMBL" id="PVNP01000005">
    <property type="protein sequence ID" value="PRO75501.1"/>
    <property type="molecule type" value="Genomic_DNA"/>
</dbReference>
<dbReference type="GO" id="GO:0008033">
    <property type="term" value="P:tRNA processing"/>
    <property type="evidence" value="ECO:0007669"/>
    <property type="project" value="UniProtKB-UniRule"/>
</dbReference>
<dbReference type="HAMAP" id="MF_01872">
    <property type="entry name" value="tRNA_methyltr_YfiC"/>
    <property type="match status" value="1"/>
</dbReference>
<evidence type="ECO:0000259" key="7">
    <source>
        <dbReference type="Pfam" id="PF05175"/>
    </source>
</evidence>
<evidence type="ECO:0000256" key="4">
    <source>
        <dbReference type="ARBA" id="ARBA00022691"/>
    </source>
</evidence>
<dbReference type="PROSITE" id="PS00092">
    <property type="entry name" value="N6_MTASE"/>
    <property type="match status" value="1"/>
</dbReference>
<keyword evidence="4 6" id="KW-0949">S-adenosyl-L-methionine</keyword>
<dbReference type="InterPro" id="IPR029063">
    <property type="entry name" value="SAM-dependent_MTases_sf"/>
</dbReference>
<dbReference type="Pfam" id="PF05175">
    <property type="entry name" value="MTS"/>
    <property type="match status" value="1"/>
</dbReference>
<sequence length="247" mass="27044">MSKVSKQPKGFQCKQFFVAHDQCAMKISTDSLILGSFVDTTNASSMLDVGTGSGILALMMAQKSAPDAAITAIDIDSGAIAQARHNAANSSWPEKVRVEQSPLQEMDHQQQYDLIVSNPPYFADAVSPTRAYASMSESRGLARTEQTLSIDDFFAQTAVLSHAGSRLYCMYPIAREAVVFNSALQSGWHVKQSLSVRHNASSAPYLGVYCFVRVPETVAVETLTIRAGENQYTAEYKQLCADFYLNF</sequence>
<evidence type="ECO:0000256" key="2">
    <source>
        <dbReference type="ARBA" id="ARBA00022603"/>
    </source>
</evidence>
<name>A0A2S9VGA8_9ALTE</name>
<dbReference type="GO" id="GO:0005737">
    <property type="term" value="C:cytoplasm"/>
    <property type="evidence" value="ECO:0007669"/>
    <property type="project" value="UniProtKB-SubCell"/>
</dbReference>
<dbReference type="EC" id="2.1.1.223" evidence="6"/>
<comment type="caution">
    <text evidence="8">The sequence shown here is derived from an EMBL/GenBank/DDBJ whole genome shotgun (WGS) entry which is preliminary data.</text>
</comment>
<keyword evidence="5 6" id="KW-0819">tRNA processing</keyword>
<dbReference type="InterPro" id="IPR022882">
    <property type="entry name" value="tRNA_adenine-N6_MeTrfase"/>
</dbReference>
<evidence type="ECO:0000256" key="6">
    <source>
        <dbReference type="HAMAP-Rule" id="MF_01872"/>
    </source>
</evidence>
<comment type="catalytic activity">
    <reaction evidence="6">
        <text>adenosine(37) in tRNA1(Val) + S-adenosyl-L-methionine = N(6)-methyladenosine(37) in tRNA1(Val) + S-adenosyl-L-homocysteine + H(+)</text>
        <dbReference type="Rhea" id="RHEA:43160"/>
        <dbReference type="Rhea" id="RHEA-COMP:10369"/>
        <dbReference type="Rhea" id="RHEA-COMP:10370"/>
        <dbReference type="ChEBI" id="CHEBI:15378"/>
        <dbReference type="ChEBI" id="CHEBI:57856"/>
        <dbReference type="ChEBI" id="CHEBI:59789"/>
        <dbReference type="ChEBI" id="CHEBI:74411"/>
        <dbReference type="ChEBI" id="CHEBI:74449"/>
        <dbReference type="EC" id="2.1.1.223"/>
    </reaction>
</comment>
<dbReference type="AlphaFoldDB" id="A0A2S9VGA8"/>
<keyword evidence="9" id="KW-1185">Reference proteome</keyword>
<dbReference type="GO" id="GO:0003676">
    <property type="term" value="F:nucleic acid binding"/>
    <property type="evidence" value="ECO:0007669"/>
    <property type="project" value="InterPro"/>
</dbReference>